<sequence>MATPRKKKPAKSVARKKTDTAIIGGMSRGEMATAYAGAGSKEVGQAEMALPFLNILQALSPQVAKKDDAYVEGAEPGMFHESVSGAIWDGDEGVMIIPCHFSRHIIEWIKRKEGGGFVGLHPPDMREAEANCKDLDKHDLVDTHQQAVLVRLPDGSWSEAIFPLKMTGLTPSRLWNTDIGRQRREIDGVVHADLPRWWSVWKATTVEKVNDKGRFFVLKKPECQVDLFDMEEAGELVPRARGFEELMDAGAGQVDWRRMDGEAIPEAEVEDGAPGF</sequence>
<accession>A0A0F9X975</accession>
<dbReference type="InterPro" id="IPR056957">
    <property type="entry name" value="Pam3_Gp34-like"/>
</dbReference>
<dbReference type="AlphaFoldDB" id="A0A0F9X975"/>
<comment type="caution">
    <text evidence="1">The sequence shown here is derived from an EMBL/GenBank/DDBJ whole genome shotgun (WGS) entry which is preliminary data.</text>
</comment>
<dbReference type="EMBL" id="LAZR01000131">
    <property type="protein sequence ID" value="KKN88173.1"/>
    <property type="molecule type" value="Genomic_DNA"/>
</dbReference>
<organism evidence="1">
    <name type="scientific">marine sediment metagenome</name>
    <dbReference type="NCBI Taxonomy" id="412755"/>
    <lineage>
        <taxon>unclassified sequences</taxon>
        <taxon>metagenomes</taxon>
        <taxon>ecological metagenomes</taxon>
    </lineage>
</organism>
<dbReference type="Pfam" id="PF23977">
    <property type="entry name" value="Pam3_Gp34"/>
    <property type="match status" value="1"/>
</dbReference>
<proteinExistence type="predicted"/>
<reference evidence="1" key="1">
    <citation type="journal article" date="2015" name="Nature">
        <title>Complex archaea that bridge the gap between prokaryotes and eukaryotes.</title>
        <authorList>
            <person name="Spang A."/>
            <person name="Saw J.H."/>
            <person name="Jorgensen S.L."/>
            <person name="Zaremba-Niedzwiedzka K."/>
            <person name="Martijn J."/>
            <person name="Lind A.E."/>
            <person name="van Eijk R."/>
            <person name="Schleper C."/>
            <person name="Guy L."/>
            <person name="Ettema T.J."/>
        </authorList>
    </citation>
    <scope>NUCLEOTIDE SEQUENCE</scope>
</reference>
<name>A0A0F9X975_9ZZZZ</name>
<evidence type="ECO:0000313" key="1">
    <source>
        <dbReference type="EMBL" id="KKN88173.1"/>
    </source>
</evidence>
<gene>
    <name evidence="1" type="ORF">LCGC14_0252450</name>
</gene>
<protein>
    <submittedName>
        <fullName evidence="1">Uncharacterized protein</fullName>
    </submittedName>
</protein>